<protein>
    <submittedName>
        <fullName evidence="1">21138_t:CDS:1</fullName>
    </submittedName>
</protein>
<evidence type="ECO:0000313" key="1">
    <source>
        <dbReference type="EMBL" id="CAG8712646.1"/>
    </source>
</evidence>
<accession>A0A9N9N956</accession>
<comment type="caution">
    <text evidence="1">The sequence shown here is derived from an EMBL/GenBank/DDBJ whole genome shotgun (WGS) entry which is preliminary data.</text>
</comment>
<reference evidence="1" key="1">
    <citation type="submission" date="2021-06" db="EMBL/GenBank/DDBJ databases">
        <authorList>
            <person name="Kallberg Y."/>
            <person name="Tangrot J."/>
            <person name="Rosling A."/>
        </authorList>
    </citation>
    <scope>NUCLEOTIDE SEQUENCE</scope>
    <source>
        <strain evidence="1">FL966</strain>
    </source>
</reference>
<sequence>VLNLQMSNMTLYYNGIEVPSLGTTDYFIKLQTQIGKEIIA</sequence>
<keyword evidence="2" id="KW-1185">Reference proteome</keyword>
<organism evidence="1 2">
    <name type="scientific">Cetraspora pellucida</name>
    <dbReference type="NCBI Taxonomy" id="1433469"/>
    <lineage>
        <taxon>Eukaryota</taxon>
        <taxon>Fungi</taxon>
        <taxon>Fungi incertae sedis</taxon>
        <taxon>Mucoromycota</taxon>
        <taxon>Glomeromycotina</taxon>
        <taxon>Glomeromycetes</taxon>
        <taxon>Diversisporales</taxon>
        <taxon>Gigasporaceae</taxon>
        <taxon>Cetraspora</taxon>
    </lineage>
</organism>
<name>A0A9N9N956_9GLOM</name>
<dbReference type="EMBL" id="CAJVQA010011979">
    <property type="protein sequence ID" value="CAG8712646.1"/>
    <property type="molecule type" value="Genomic_DNA"/>
</dbReference>
<proteinExistence type="predicted"/>
<gene>
    <name evidence="1" type="ORF">CPELLU_LOCUS12415</name>
</gene>
<dbReference type="Proteomes" id="UP000789759">
    <property type="component" value="Unassembled WGS sequence"/>
</dbReference>
<evidence type="ECO:0000313" key="2">
    <source>
        <dbReference type="Proteomes" id="UP000789759"/>
    </source>
</evidence>
<feature type="non-terminal residue" evidence="1">
    <location>
        <position position="1"/>
    </location>
</feature>
<dbReference type="AlphaFoldDB" id="A0A9N9N956"/>